<sequence length="161" mass="17702">MTDAFPSFSCPTEHSLCQLGQRLSVHLKTGDMITLSGDLGAGKTTLARAIIRDQMGDPELAVPSPSFTLVQVYDREAAPPIWHVDLYRLESPDDLLELGIEDEVDESIIIMEWPDRADAALVHGALDLHLAITPDGTRIVTAQGPKDWIDRIAPCFKDSRP</sequence>
<comment type="similarity">
    <text evidence="2">Belongs to the TsaE family.</text>
</comment>
<dbReference type="NCBIfam" id="TIGR00150">
    <property type="entry name" value="T6A_YjeE"/>
    <property type="match status" value="1"/>
</dbReference>
<dbReference type="RefSeq" id="WP_150004422.1">
    <property type="nucleotide sequence ID" value="NZ_BMOV01000002.1"/>
</dbReference>
<dbReference type="Gene3D" id="3.40.50.300">
    <property type="entry name" value="P-loop containing nucleotide triphosphate hydrolases"/>
    <property type="match status" value="1"/>
</dbReference>
<evidence type="ECO:0000256" key="7">
    <source>
        <dbReference type="ARBA" id="ARBA00022741"/>
    </source>
</evidence>
<proteinExistence type="inferred from homology"/>
<evidence type="ECO:0000256" key="9">
    <source>
        <dbReference type="ARBA" id="ARBA00022842"/>
    </source>
</evidence>
<keyword evidence="4" id="KW-0963">Cytoplasm</keyword>
<evidence type="ECO:0000256" key="1">
    <source>
        <dbReference type="ARBA" id="ARBA00004496"/>
    </source>
</evidence>
<accession>A0ABQ2LCJ0</accession>
<evidence type="ECO:0000256" key="8">
    <source>
        <dbReference type="ARBA" id="ARBA00022840"/>
    </source>
</evidence>
<dbReference type="InterPro" id="IPR027417">
    <property type="entry name" value="P-loop_NTPase"/>
</dbReference>
<evidence type="ECO:0000256" key="4">
    <source>
        <dbReference type="ARBA" id="ARBA00022490"/>
    </source>
</evidence>
<keyword evidence="5" id="KW-0819">tRNA processing</keyword>
<evidence type="ECO:0000256" key="5">
    <source>
        <dbReference type="ARBA" id="ARBA00022694"/>
    </source>
</evidence>
<keyword evidence="7" id="KW-0547">Nucleotide-binding</keyword>
<name>A0ABQ2LCJ0_9PROT</name>
<evidence type="ECO:0000256" key="10">
    <source>
        <dbReference type="ARBA" id="ARBA00032441"/>
    </source>
</evidence>
<gene>
    <name evidence="11" type="ORF">GCM10007972_08770</name>
</gene>
<dbReference type="EMBL" id="BMOV01000002">
    <property type="protein sequence ID" value="GGO08420.1"/>
    <property type="molecule type" value="Genomic_DNA"/>
</dbReference>
<dbReference type="Pfam" id="PF02367">
    <property type="entry name" value="TsaE"/>
    <property type="match status" value="1"/>
</dbReference>
<keyword evidence="12" id="KW-1185">Reference proteome</keyword>
<evidence type="ECO:0000313" key="11">
    <source>
        <dbReference type="EMBL" id="GGO08420.1"/>
    </source>
</evidence>
<keyword evidence="6" id="KW-0479">Metal-binding</keyword>
<keyword evidence="9" id="KW-0460">Magnesium</keyword>
<dbReference type="PANTHER" id="PTHR33540:SF2">
    <property type="entry name" value="TRNA THREONYLCARBAMOYLADENOSINE BIOSYNTHESIS PROTEIN TSAE"/>
    <property type="match status" value="1"/>
</dbReference>
<organism evidence="11 12">
    <name type="scientific">Iodidimonas muriae</name>
    <dbReference type="NCBI Taxonomy" id="261467"/>
    <lineage>
        <taxon>Bacteria</taxon>
        <taxon>Pseudomonadati</taxon>
        <taxon>Pseudomonadota</taxon>
        <taxon>Alphaproteobacteria</taxon>
        <taxon>Iodidimonadales</taxon>
        <taxon>Iodidimonadaceae</taxon>
        <taxon>Iodidimonas</taxon>
    </lineage>
</organism>
<dbReference type="SUPFAM" id="SSF52540">
    <property type="entry name" value="P-loop containing nucleoside triphosphate hydrolases"/>
    <property type="match status" value="1"/>
</dbReference>
<dbReference type="InterPro" id="IPR003442">
    <property type="entry name" value="T6A_TsaE"/>
</dbReference>
<evidence type="ECO:0000313" key="12">
    <source>
        <dbReference type="Proteomes" id="UP000602381"/>
    </source>
</evidence>
<protein>
    <recommendedName>
        <fullName evidence="3">tRNA threonylcarbamoyladenosine biosynthesis protein TsaE</fullName>
    </recommendedName>
    <alternativeName>
        <fullName evidence="10">t(6)A37 threonylcarbamoyladenosine biosynthesis protein TsaE</fullName>
    </alternativeName>
</protein>
<comment type="subcellular location">
    <subcellularLocation>
        <location evidence="1">Cytoplasm</location>
    </subcellularLocation>
</comment>
<dbReference type="PANTHER" id="PTHR33540">
    <property type="entry name" value="TRNA THREONYLCARBAMOYLADENOSINE BIOSYNTHESIS PROTEIN TSAE"/>
    <property type="match status" value="1"/>
</dbReference>
<keyword evidence="8" id="KW-0067">ATP-binding</keyword>
<comment type="caution">
    <text evidence="11">The sequence shown here is derived from an EMBL/GenBank/DDBJ whole genome shotgun (WGS) entry which is preliminary data.</text>
</comment>
<evidence type="ECO:0000256" key="3">
    <source>
        <dbReference type="ARBA" id="ARBA00019010"/>
    </source>
</evidence>
<reference evidence="12" key="1">
    <citation type="journal article" date="2019" name="Int. J. Syst. Evol. Microbiol.">
        <title>The Global Catalogue of Microorganisms (GCM) 10K type strain sequencing project: providing services to taxonomists for standard genome sequencing and annotation.</title>
        <authorList>
            <consortium name="The Broad Institute Genomics Platform"/>
            <consortium name="The Broad Institute Genome Sequencing Center for Infectious Disease"/>
            <person name="Wu L."/>
            <person name="Ma J."/>
        </authorList>
    </citation>
    <scope>NUCLEOTIDE SEQUENCE [LARGE SCALE GENOMIC DNA]</scope>
    <source>
        <strain evidence="12">JCM 17843</strain>
    </source>
</reference>
<evidence type="ECO:0000256" key="6">
    <source>
        <dbReference type="ARBA" id="ARBA00022723"/>
    </source>
</evidence>
<dbReference type="Proteomes" id="UP000602381">
    <property type="component" value="Unassembled WGS sequence"/>
</dbReference>
<evidence type="ECO:0000256" key="2">
    <source>
        <dbReference type="ARBA" id="ARBA00007599"/>
    </source>
</evidence>